<dbReference type="PANTHER" id="PTHR45717:SF46">
    <property type="entry name" value="PENTATRICOPEPTIDE REPEAT-CONTAINING PROTEIN"/>
    <property type="match status" value="1"/>
</dbReference>
<comment type="similarity">
    <text evidence="1">Belongs to the PPR family. P subfamily.</text>
</comment>
<evidence type="ECO:0000313" key="3">
    <source>
        <dbReference type="Proteomes" id="UP000824890"/>
    </source>
</evidence>
<evidence type="ECO:0008006" key="4">
    <source>
        <dbReference type="Google" id="ProtNLM"/>
    </source>
</evidence>
<gene>
    <name evidence="2" type="ORF">HID58_088904</name>
</gene>
<comment type="caution">
    <text evidence="2">The sequence shown here is derived from an EMBL/GenBank/DDBJ whole genome shotgun (WGS) entry which is preliminary data.</text>
</comment>
<keyword evidence="3" id="KW-1185">Reference proteome</keyword>
<dbReference type="InterPro" id="IPR011990">
    <property type="entry name" value="TPR-like_helical_dom_sf"/>
</dbReference>
<accession>A0ABQ7XXH2</accession>
<reference evidence="2 3" key="1">
    <citation type="submission" date="2021-05" db="EMBL/GenBank/DDBJ databases">
        <title>Genome Assembly of Synthetic Allotetraploid Brassica napus Reveals Homoeologous Exchanges between Subgenomes.</title>
        <authorList>
            <person name="Davis J.T."/>
        </authorList>
    </citation>
    <scope>NUCLEOTIDE SEQUENCE [LARGE SCALE GENOMIC DNA]</scope>
    <source>
        <strain evidence="3">cv. Da-Ae</strain>
        <tissue evidence="2">Seedling</tissue>
    </source>
</reference>
<proteinExistence type="inferred from homology"/>
<dbReference type="PANTHER" id="PTHR45717">
    <property type="entry name" value="OS12G0527900 PROTEIN"/>
    <property type="match status" value="1"/>
</dbReference>
<dbReference type="EMBL" id="JAGKQM010000019">
    <property type="protein sequence ID" value="KAH0860643.1"/>
    <property type="molecule type" value="Genomic_DNA"/>
</dbReference>
<organism evidence="2 3">
    <name type="scientific">Brassica napus</name>
    <name type="common">Rape</name>
    <dbReference type="NCBI Taxonomy" id="3708"/>
    <lineage>
        <taxon>Eukaryota</taxon>
        <taxon>Viridiplantae</taxon>
        <taxon>Streptophyta</taxon>
        <taxon>Embryophyta</taxon>
        <taxon>Tracheophyta</taxon>
        <taxon>Spermatophyta</taxon>
        <taxon>Magnoliopsida</taxon>
        <taxon>eudicotyledons</taxon>
        <taxon>Gunneridae</taxon>
        <taxon>Pentapetalae</taxon>
        <taxon>rosids</taxon>
        <taxon>malvids</taxon>
        <taxon>Brassicales</taxon>
        <taxon>Brassicaceae</taxon>
        <taxon>Brassiceae</taxon>
        <taxon>Brassica</taxon>
    </lineage>
</organism>
<protein>
    <recommendedName>
        <fullName evidence="4">Pentatricopeptide repeat-containing protein</fullName>
    </recommendedName>
</protein>
<dbReference type="Proteomes" id="UP000824890">
    <property type="component" value="Unassembled WGS sequence"/>
</dbReference>
<sequence length="329" mass="37987">MNLLPEDYTARFHMIENVSIQVPGELPENLRGEFMYTALLNNLDRAKAAFKKMRELGFLLKPLPYSSTTLLYSSVGNRGKVDEILRGMNENNVKLDSLTRSAAGLTVNSILQVYAAESDVRSMEKLLAGCEVITMLHLLTWCQERSKRASEVKDHESYEELMRLYVKHERVKMFTMYYKEYEWSGLEFDVRFPTMLVSGFHKKGMMKQADILMKKNRRCDNKPITSLLKKWEKIGNRAKPSHLRNLIKSLSDSNKFSKALEASSVLCEKEVKHPNKIKGYAYATFLNTCTRCYQNVNKAEAIFEKMGELGFLSKLFLFKYGQLISKLLH</sequence>
<dbReference type="Gene3D" id="1.25.40.10">
    <property type="entry name" value="Tetratricopeptide repeat domain"/>
    <property type="match status" value="1"/>
</dbReference>
<evidence type="ECO:0000313" key="2">
    <source>
        <dbReference type="EMBL" id="KAH0860643.1"/>
    </source>
</evidence>
<evidence type="ECO:0000256" key="1">
    <source>
        <dbReference type="ARBA" id="ARBA00007626"/>
    </source>
</evidence>
<name>A0ABQ7XXH2_BRANA</name>